<feature type="region of interest" description="Disordered" evidence="1">
    <location>
        <begin position="1"/>
        <end position="24"/>
    </location>
</feature>
<dbReference type="AlphaFoldDB" id="A0A550CET7"/>
<organism evidence="3 4">
    <name type="scientific">Schizophyllum amplum</name>
    <dbReference type="NCBI Taxonomy" id="97359"/>
    <lineage>
        <taxon>Eukaryota</taxon>
        <taxon>Fungi</taxon>
        <taxon>Dikarya</taxon>
        <taxon>Basidiomycota</taxon>
        <taxon>Agaricomycotina</taxon>
        <taxon>Agaricomycetes</taxon>
        <taxon>Agaricomycetidae</taxon>
        <taxon>Agaricales</taxon>
        <taxon>Schizophyllaceae</taxon>
        <taxon>Schizophyllum</taxon>
    </lineage>
</organism>
<keyword evidence="4" id="KW-1185">Reference proteome</keyword>
<reference evidence="3 4" key="1">
    <citation type="journal article" date="2019" name="New Phytol.">
        <title>Comparative genomics reveals unique wood-decay strategies and fruiting body development in the Schizophyllaceae.</title>
        <authorList>
            <person name="Almasi E."/>
            <person name="Sahu N."/>
            <person name="Krizsan K."/>
            <person name="Balint B."/>
            <person name="Kovacs G.M."/>
            <person name="Kiss B."/>
            <person name="Cseklye J."/>
            <person name="Drula E."/>
            <person name="Henrissat B."/>
            <person name="Nagy I."/>
            <person name="Chovatia M."/>
            <person name="Adam C."/>
            <person name="LaButti K."/>
            <person name="Lipzen A."/>
            <person name="Riley R."/>
            <person name="Grigoriev I.V."/>
            <person name="Nagy L.G."/>
        </authorList>
    </citation>
    <scope>NUCLEOTIDE SEQUENCE [LARGE SCALE GENOMIC DNA]</scope>
    <source>
        <strain evidence="3 4">NL-1724</strain>
    </source>
</reference>
<dbReference type="Pfam" id="PF00651">
    <property type="entry name" value="BTB"/>
    <property type="match status" value="2"/>
</dbReference>
<dbReference type="EMBL" id="VDMD01000010">
    <property type="protein sequence ID" value="TRM63323.1"/>
    <property type="molecule type" value="Genomic_DNA"/>
</dbReference>
<protein>
    <recommendedName>
        <fullName evidence="2">BTB domain-containing protein</fullName>
    </recommendedName>
</protein>
<dbReference type="InterPro" id="IPR011333">
    <property type="entry name" value="SKP1/BTB/POZ_sf"/>
</dbReference>
<name>A0A550CET7_9AGAR</name>
<feature type="region of interest" description="Disordered" evidence="1">
    <location>
        <begin position="708"/>
        <end position="733"/>
    </location>
</feature>
<dbReference type="SMART" id="SM00225">
    <property type="entry name" value="BTB"/>
    <property type="match status" value="3"/>
</dbReference>
<evidence type="ECO:0000313" key="4">
    <source>
        <dbReference type="Proteomes" id="UP000320762"/>
    </source>
</evidence>
<gene>
    <name evidence="3" type="ORF">BD626DRAFT_402945</name>
</gene>
<dbReference type="PANTHER" id="PTHR47022:SF1">
    <property type="entry name" value="BTB AND MATH DOMAIN-CONTAINING PROTEIN 36-RELATED"/>
    <property type="match status" value="1"/>
</dbReference>
<dbReference type="InterPro" id="IPR000210">
    <property type="entry name" value="BTB/POZ_dom"/>
</dbReference>
<dbReference type="Gene3D" id="3.30.710.10">
    <property type="entry name" value="Potassium Channel Kv1.1, Chain A"/>
    <property type="match status" value="3"/>
</dbReference>
<feature type="domain" description="BTB" evidence="2">
    <location>
        <begin position="306"/>
        <end position="379"/>
    </location>
</feature>
<comment type="caution">
    <text evidence="3">The sequence shown here is derived from an EMBL/GenBank/DDBJ whole genome shotgun (WGS) entry which is preliminary data.</text>
</comment>
<evidence type="ECO:0000259" key="2">
    <source>
        <dbReference type="PROSITE" id="PS50097"/>
    </source>
</evidence>
<evidence type="ECO:0000256" key="1">
    <source>
        <dbReference type="SAM" id="MobiDB-lite"/>
    </source>
</evidence>
<dbReference type="SUPFAM" id="SSF54695">
    <property type="entry name" value="POZ domain"/>
    <property type="match status" value="2"/>
</dbReference>
<dbReference type="PROSITE" id="PS50097">
    <property type="entry name" value="BTB"/>
    <property type="match status" value="3"/>
</dbReference>
<evidence type="ECO:0000313" key="3">
    <source>
        <dbReference type="EMBL" id="TRM63323.1"/>
    </source>
</evidence>
<dbReference type="Proteomes" id="UP000320762">
    <property type="component" value="Unassembled WGS sequence"/>
</dbReference>
<dbReference type="OrthoDB" id="2593747at2759"/>
<proteinExistence type="predicted"/>
<feature type="domain" description="BTB" evidence="2">
    <location>
        <begin position="782"/>
        <end position="855"/>
    </location>
</feature>
<sequence>MQSNKRPRLDSDAPQAGEEPEDVVRSEKNYISGGDFVIRVNRTLFRLHSYHLKRATSSFDEVLLHDGSSNGPGRSDENPFVMDDDVRSEDIDALVWFFYESAYKCGDIPARFKIPTWHSILSVAEKYAMHQVARVACHALDRMNALSDVNKVALWVRHRLGHDWAYASLRRLIAREEPLSSADITSLGLHPAAHIASAREQLVRLSLGTQLAQLQKKPVPCESCTCTKCGRAATCFNGVHMCAAPSGSSWDLSGYQLSEDEYIAEDPGTGKKVLSGYCHCLRFSTGIEDAPPPSASRRFTKLNTDGDIFIQVEQSIFQIHSYHLIRASAVFADMFMLPTGDNALKEGSSVSDPIKLDIKAHDFENLLYFFYDSPYEWLPTVDSTTISMWKSILHLANMFDMSEVKEMALHALGRDGALADVHKVALCVEYGIKRTWAESAFSRVCVRPHTLTGDEVAELRPATVAGIIGAREEIIRTGGPTVRLELGRGPVTPLDTGEAAVTRSDKYYIPGGDLVCKAENTLFRVHSYHFMRASPVYCVYSTQRSPLESFNDTHPLNLAIRAQDAAALMWFFYDSPYNCGDNTIQGLFKASTWESIMLAADKLIMPQIARVACHTLDHLHRLSDARKVALGIRYRLGRDWVAPNIRRLLRDENSLKEEDVCVMGPRMTVLVVRGRELLLRRHMVEVLNQAKTTLSCAACLCDSKGPPRPRLRHLAPSPNASGTQHHAGSECHQQHEVLPNDAPTDALVDSVIAMTSLFQGVDNAPGPPPSASRCFRKGIPNGDIFIQVEDRKFQMHSYPLIRASPFFANMFSVPLGNGQIREGFTADCPIKLDIRAHDFENLLYFFYDSAYERLPGAVDPTAIPMWESTLHLADMFNMREVKEVALHALGRPGALTDVHKVALCMRYNVPRTWAETAFLALCTRKQAPTWHEMAELTPAVADAIVQAREELLRRNALAWMVGAFVLL</sequence>
<feature type="domain" description="BTB" evidence="2">
    <location>
        <begin position="34"/>
        <end position="107"/>
    </location>
</feature>
<dbReference type="CDD" id="cd18186">
    <property type="entry name" value="BTB_POZ_ZBTB_KLHL-like"/>
    <property type="match status" value="1"/>
</dbReference>
<accession>A0A550CET7</accession>
<dbReference type="PANTHER" id="PTHR47022">
    <property type="entry name" value="BTB AND MATH DOMAIN-CONTAINING PROTEIN 36-RELATED"/>
    <property type="match status" value="1"/>
</dbReference>